<feature type="domain" description="Reverse transcriptase Ty1/copia-type" evidence="1">
    <location>
        <begin position="1"/>
        <end position="105"/>
    </location>
</feature>
<reference evidence="2" key="1">
    <citation type="submission" date="2018-05" db="EMBL/GenBank/DDBJ databases">
        <title>Draft genome of Mucuna pruriens seed.</title>
        <authorList>
            <person name="Nnadi N.E."/>
            <person name="Vos R."/>
            <person name="Hasami M.H."/>
            <person name="Devisetty U.K."/>
            <person name="Aguiy J.C."/>
        </authorList>
    </citation>
    <scope>NUCLEOTIDE SEQUENCE [LARGE SCALE GENOMIC DNA]</scope>
    <source>
        <strain evidence="2">JCA_2017</strain>
    </source>
</reference>
<protein>
    <submittedName>
        <fullName evidence="2">Copia protein</fullName>
    </submittedName>
</protein>
<name>A0A371HWS4_MUCPR</name>
<dbReference type="STRING" id="157652.A0A371HWS4"/>
<evidence type="ECO:0000313" key="2">
    <source>
        <dbReference type="EMBL" id="RDY07235.1"/>
    </source>
</evidence>
<dbReference type="EMBL" id="QJKJ01001518">
    <property type="protein sequence ID" value="RDY07235.1"/>
    <property type="molecule type" value="Genomic_DNA"/>
</dbReference>
<organism evidence="2 3">
    <name type="scientific">Mucuna pruriens</name>
    <name type="common">Velvet bean</name>
    <name type="synonym">Dolichos pruriens</name>
    <dbReference type="NCBI Taxonomy" id="157652"/>
    <lineage>
        <taxon>Eukaryota</taxon>
        <taxon>Viridiplantae</taxon>
        <taxon>Streptophyta</taxon>
        <taxon>Embryophyta</taxon>
        <taxon>Tracheophyta</taxon>
        <taxon>Spermatophyta</taxon>
        <taxon>Magnoliopsida</taxon>
        <taxon>eudicotyledons</taxon>
        <taxon>Gunneridae</taxon>
        <taxon>Pentapetalae</taxon>
        <taxon>rosids</taxon>
        <taxon>fabids</taxon>
        <taxon>Fabales</taxon>
        <taxon>Fabaceae</taxon>
        <taxon>Papilionoideae</taxon>
        <taxon>50 kb inversion clade</taxon>
        <taxon>NPAAA clade</taxon>
        <taxon>indigoferoid/millettioid clade</taxon>
        <taxon>Phaseoleae</taxon>
        <taxon>Mucuna</taxon>
    </lineage>
</organism>
<evidence type="ECO:0000259" key="1">
    <source>
        <dbReference type="Pfam" id="PF07727"/>
    </source>
</evidence>
<dbReference type="CDD" id="cd09272">
    <property type="entry name" value="RNase_HI_RT_Ty1"/>
    <property type="match status" value="1"/>
</dbReference>
<evidence type="ECO:0000313" key="3">
    <source>
        <dbReference type="Proteomes" id="UP000257109"/>
    </source>
</evidence>
<dbReference type="Pfam" id="PF07727">
    <property type="entry name" value="RVT_2"/>
    <property type="match status" value="1"/>
</dbReference>
<dbReference type="SUPFAM" id="SSF56672">
    <property type="entry name" value="DNA/RNA polymerases"/>
    <property type="match status" value="1"/>
</dbReference>
<keyword evidence="3" id="KW-1185">Reference proteome</keyword>
<gene>
    <name evidence="2" type="primary">GIP</name>
    <name evidence="2" type="ORF">CR513_08686</name>
</gene>
<dbReference type="Proteomes" id="UP000257109">
    <property type="component" value="Unassembled WGS sequence"/>
</dbReference>
<proteinExistence type="predicted"/>
<dbReference type="AlphaFoldDB" id="A0A371HWS4"/>
<sequence>MDNGFSSEKVDITLFHKNHKSHFILVQIYVDNIIFGVTNESLCKDFSKIMQYKFEISMMEKLKFFLGLQIKQTNEGIYIHKSKYANKMLKKFKLKECKSMYILMLPTSILTLENNEKKVNQTTYHDTTNLRLLFKKSNKYRYNLYGSKIPIYCDNIATINLSKNPILHSRAKHIDIKHHFIRDYVQKGIVNLKFISLEQQLVDIFTKPLPKDKLIHIRDLLGIKFIKE</sequence>
<comment type="caution">
    <text evidence="2">The sequence shown here is derived from an EMBL/GenBank/DDBJ whole genome shotgun (WGS) entry which is preliminary data.</text>
</comment>
<dbReference type="OrthoDB" id="1413581at2759"/>
<dbReference type="InterPro" id="IPR013103">
    <property type="entry name" value="RVT_2"/>
</dbReference>
<accession>A0A371HWS4</accession>
<feature type="non-terminal residue" evidence="2">
    <location>
        <position position="1"/>
    </location>
</feature>
<dbReference type="InterPro" id="IPR043502">
    <property type="entry name" value="DNA/RNA_pol_sf"/>
</dbReference>